<gene>
    <name evidence="1" type="ORF">FEN17_00595</name>
</gene>
<dbReference type="PANTHER" id="PTHR35807:SF1">
    <property type="entry name" value="TRANSCRIPTIONAL REGULATOR REDD"/>
    <property type="match status" value="1"/>
</dbReference>
<evidence type="ECO:0000313" key="1">
    <source>
        <dbReference type="EMBL" id="TLV02173.1"/>
    </source>
</evidence>
<dbReference type="OrthoDB" id="1110630at2"/>
<name>A0A5R9L0X5_9BACT</name>
<evidence type="ECO:0000313" key="2">
    <source>
        <dbReference type="Proteomes" id="UP000306402"/>
    </source>
</evidence>
<dbReference type="Proteomes" id="UP000306402">
    <property type="component" value="Unassembled WGS sequence"/>
</dbReference>
<dbReference type="AlphaFoldDB" id="A0A5R9L0X5"/>
<keyword evidence="2" id="KW-1185">Reference proteome</keyword>
<dbReference type="SUPFAM" id="SSF117281">
    <property type="entry name" value="Kelch motif"/>
    <property type="match status" value="1"/>
</dbReference>
<reference evidence="1 2" key="1">
    <citation type="submission" date="2019-05" db="EMBL/GenBank/DDBJ databases">
        <authorList>
            <person name="Qu J.-H."/>
        </authorList>
    </citation>
    <scope>NUCLEOTIDE SEQUENCE [LARGE SCALE GENOMIC DNA]</scope>
    <source>
        <strain evidence="1 2">T17</strain>
    </source>
</reference>
<dbReference type="GO" id="GO:0006355">
    <property type="term" value="P:regulation of DNA-templated transcription"/>
    <property type="evidence" value="ECO:0007669"/>
    <property type="project" value="TreeGrafter"/>
</dbReference>
<dbReference type="GO" id="GO:0003677">
    <property type="term" value="F:DNA binding"/>
    <property type="evidence" value="ECO:0007669"/>
    <property type="project" value="TreeGrafter"/>
</dbReference>
<dbReference type="InterPro" id="IPR015915">
    <property type="entry name" value="Kelch-typ_b-propeller"/>
</dbReference>
<dbReference type="Gene3D" id="2.120.10.80">
    <property type="entry name" value="Kelch-type beta propeller"/>
    <property type="match status" value="1"/>
</dbReference>
<accession>A0A5R9L0X5</accession>
<dbReference type="InterPro" id="IPR051677">
    <property type="entry name" value="AfsR-DnrI-RedD_regulator"/>
</dbReference>
<dbReference type="PANTHER" id="PTHR35807">
    <property type="entry name" value="TRANSCRIPTIONAL REGULATOR REDD-RELATED"/>
    <property type="match status" value="1"/>
</dbReference>
<comment type="caution">
    <text evidence="1">The sequence shown here is derived from an EMBL/GenBank/DDBJ whole genome shotgun (WGS) entry which is preliminary data.</text>
</comment>
<organism evidence="1 2">
    <name type="scientific">Dyadobacter luticola</name>
    <dbReference type="NCBI Taxonomy" id="1979387"/>
    <lineage>
        <taxon>Bacteria</taxon>
        <taxon>Pseudomonadati</taxon>
        <taxon>Bacteroidota</taxon>
        <taxon>Cytophagia</taxon>
        <taxon>Cytophagales</taxon>
        <taxon>Spirosomataceae</taxon>
        <taxon>Dyadobacter</taxon>
    </lineage>
</organism>
<proteinExistence type="predicted"/>
<dbReference type="RefSeq" id="WP_138363382.1">
    <property type="nucleotide sequence ID" value="NZ_VCEJ01000002.1"/>
</dbReference>
<dbReference type="EMBL" id="VCEJ01000002">
    <property type="protein sequence ID" value="TLV02173.1"/>
    <property type="molecule type" value="Genomic_DNA"/>
</dbReference>
<sequence>MRARFLFLPVLVLILSGYKNSTCAQSYGLGFESFEVVQDKRTGLDLSPDQTLCFNSDFEISFEMSFLADRKNYFGYIVRLIENDTRNIDVLYDNSDAVTQHFKVVIGDRFSTIAFNIPEADLYSKWNKIRLLFNKKQKTIILISGSKSYRYPFKSGEKSCYKMLFGATRYKNFTTTDVPPMKLRNVVISEDGTRKYYWPLDEMSGNKAPEMLAGRDAFTNNPLWIKKMHYDWQPLKTFVLQGPARVTCDQAGGNVHIVSRDSLISYRIATSQMTFTPHAPQSIFMDDQVLYEKSLDKVFNIHINERKVTAFDLKTRTWNRNEPDSTLKTHFLHANKFYSKPDSAIYLLGGYGHLEYKSNVQKYSLGSGTWTDLPKKDTVFTPRYLAALGAAKGGAYLIGGYGSTTGKQILNPRNWYDLLFFNVKNQTFKRIYQLETPSEDFVFANSMVIRENEGSFYALIHPKDKFNTALQLIRGSLTTPGYVTVGSQIPYQFLDTGSFADLYYDQHSHRFVAVTLNKLDKNQTRVAIYSLYSPPLSSSQVNVQEQAGTGKQLWIGIALLVLAGGFILYLRKKTPAKAELPTEPGEVIPAPEMDEAAVSNRQPVKIKPIPQLNSILLFGNLQIFDDQGVEITKSFTPLLKELFLVLLLYSTRREGISSEKLKELLWFDKTADSARNNRSVNIAKLKTVLDKLQHCTISKETGYWRLNVDHEHILIDYALYLDLVSGKRTLTKQEVSELANITKRGSFLANQEYEWLDSFKSEVSNEIVDAYLRYATSVDISDDPEFLIRLANYIFYFDPVNEEAMTLKCKALAHLGKHSMAKATLENFAREYSRIYGEEFNKDMPEVLHS</sequence>
<protein>
    <submittedName>
        <fullName evidence="1">Galactose oxidase</fullName>
    </submittedName>
</protein>